<dbReference type="GO" id="GO:0042147">
    <property type="term" value="P:retrograde transport, endosome to Golgi"/>
    <property type="evidence" value="ECO:0007669"/>
    <property type="project" value="TreeGrafter"/>
</dbReference>
<keyword evidence="1" id="KW-0597">Phosphoprotein</keyword>
<dbReference type="GO" id="GO:0005802">
    <property type="term" value="C:trans-Golgi network"/>
    <property type="evidence" value="ECO:0007669"/>
    <property type="project" value="TreeGrafter"/>
</dbReference>
<dbReference type="GO" id="GO:0007032">
    <property type="term" value="P:endosome organization"/>
    <property type="evidence" value="ECO:0007669"/>
    <property type="project" value="TreeGrafter"/>
</dbReference>
<dbReference type="Gene3D" id="2.30.29.30">
    <property type="entry name" value="Pleckstrin-homology domain (PH domain)/Phosphotyrosine-binding domain (PTB)"/>
    <property type="match status" value="1"/>
</dbReference>
<dbReference type="SUPFAM" id="SSF50729">
    <property type="entry name" value="PH domain-like"/>
    <property type="match status" value="1"/>
</dbReference>
<protein>
    <recommendedName>
        <fullName evidence="2">PH domain-containing protein</fullName>
    </recommendedName>
</protein>
<keyword evidence="5" id="KW-1185">Reference proteome</keyword>
<dbReference type="EMBL" id="CDSF01000096">
    <property type="protein sequence ID" value="CEP00002.1"/>
    <property type="molecule type" value="Genomic_DNA"/>
</dbReference>
<name>A0A0G4IXM9_PLABS</name>
<evidence type="ECO:0000313" key="4">
    <source>
        <dbReference type="EMBL" id="SPQ99040.1"/>
    </source>
</evidence>
<reference evidence="4 6" key="2">
    <citation type="submission" date="2018-03" db="EMBL/GenBank/DDBJ databases">
        <authorList>
            <person name="Fogelqvist J."/>
        </authorList>
    </citation>
    <scope>NUCLEOTIDE SEQUENCE [LARGE SCALE GENOMIC DNA]</scope>
</reference>
<dbReference type="Proteomes" id="UP000039324">
    <property type="component" value="Unassembled WGS sequence"/>
</dbReference>
<dbReference type="PROSITE" id="PS50003">
    <property type="entry name" value="PH_DOMAIN"/>
    <property type="match status" value="1"/>
</dbReference>
<dbReference type="InterPro" id="IPR011993">
    <property type="entry name" value="PH-like_dom_sf"/>
</dbReference>
<keyword evidence="4" id="KW-0496">Mitochondrion</keyword>
<dbReference type="InterPro" id="IPR045188">
    <property type="entry name" value="Boi1/Boi2-like"/>
</dbReference>
<dbReference type="GO" id="GO:0001881">
    <property type="term" value="P:receptor recycling"/>
    <property type="evidence" value="ECO:0007669"/>
    <property type="project" value="TreeGrafter"/>
</dbReference>
<feature type="domain" description="PH" evidence="2">
    <location>
        <begin position="8"/>
        <end position="113"/>
    </location>
</feature>
<evidence type="ECO:0000313" key="6">
    <source>
        <dbReference type="Proteomes" id="UP000290189"/>
    </source>
</evidence>
<geneLocation type="mitochondrion" evidence="4"/>
<dbReference type="AlphaFoldDB" id="A0A0G4IXM9"/>
<dbReference type="EMBL" id="OVEO01000011">
    <property type="protein sequence ID" value="SPQ99040.1"/>
    <property type="molecule type" value="Genomic_DNA"/>
</dbReference>
<evidence type="ECO:0000313" key="3">
    <source>
        <dbReference type="EMBL" id="CEP00002.1"/>
    </source>
</evidence>
<evidence type="ECO:0000256" key="1">
    <source>
        <dbReference type="ARBA" id="ARBA00022553"/>
    </source>
</evidence>
<accession>A0A0G4IXM9</accession>
<dbReference type="Pfam" id="PF00169">
    <property type="entry name" value="PH"/>
    <property type="match status" value="1"/>
</dbReference>
<sequence>MDERAAAARPMNGYLFKAPKSKKKDVVRKGWTQRYFVIQGGKLLYFKRKSDITVKGEFDLSTGPTVYGNVDAATGKEFTFKIVSGESDLALYLRAMSADDRDQWVRALRRAGCALAAADDDDRSSSPPAAP</sequence>
<dbReference type="SMART" id="SM00233">
    <property type="entry name" value="PH"/>
    <property type="match status" value="1"/>
</dbReference>
<reference evidence="3 5" key="1">
    <citation type="submission" date="2015-02" db="EMBL/GenBank/DDBJ databases">
        <authorList>
            <person name="Chooi Y.-H."/>
        </authorList>
    </citation>
    <scope>NUCLEOTIDE SEQUENCE [LARGE SCALE GENOMIC DNA]</scope>
    <source>
        <strain evidence="3">E3</strain>
    </source>
</reference>
<proteinExistence type="predicted"/>
<dbReference type="PANTHER" id="PTHR22902">
    <property type="entry name" value="SESQUIPEDALIAN"/>
    <property type="match status" value="1"/>
</dbReference>
<dbReference type="InterPro" id="IPR001849">
    <property type="entry name" value="PH_domain"/>
</dbReference>
<gene>
    <name evidence="3" type="ORF">PBRA_007736</name>
    <name evidence="4" type="ORF">PLBR_LOCUS6255</name>
</gene>
<evidence type="ECO:0000313" key="5">
    <source>
        <dbReference type="Proteomes" id="UP000039324"/>
    </source>
</evidence>
<dbReference type="GO" id="GO:0055037">
    <property type="term" value="C:recycling endosome"/>
    <property type="evidence" value="ECO:0007669"/>
    <property type="project" value="TreeGrafter"/>
</dbReference>
<dbReference type="PANTHER" id="PTHR22902:SF27">
    <property type="entry name" value="PLECKSTRIN HOMOLOGY DOMAIN-CONTAINING FAMILY A MEMBER 3"/>
    <property type="match status" value="1"/>
</dbReference>
<dbReference type="OrthoDB" id="9520114at2759"/>
<organism evidence="3 5">
    <name type="scientific">Plasmodiophora brassicae</name>
    <name type="common">Clubroot disease agent</name>
    <dbReference type="NCBI Taxonomy" id="37360"/>
    <lineage>
        <taxon>Eukaryota</taxon>
        <taxon>Sar</taxon>
        <taxon>Rhizaria</taxon>
        <taxon>Endomyxa</taxon>
        <taxon>Phytomyxea</taxon>
        <taxon>Plasmodiophorida</taxon>
        <taxon>Plasmodiophoridae</taxon>
        <taxon>Plasmodiophora</taxon>
    </lineage>
</organism>
<dbReference type="Proteomes" id="UP000290189">
    <property type="component" value="Unassembled WGS sequence"/>
</dbReference>
<evidence type="ECO:0000259" key="2">
    <source>
        <dbReference type="PROSITE" id="PS50003"/>
    </source>
</evidence>
<dbReference type="GO" id="GO:0005769">
    <property type="term" value="C:early endosome"/>
    <property type="evidence" value="ECO:0007669"/>
    <property type="project" value="TreeGrafter"/>
</dbReference>
<dbReference type="GO" id="GO:0005829">
    <property type="term" value="C:cytosol"/>
    <property type="evidence" value="ECO:0007669"/>
    <property type="project" value="GOC"/>
</dbReference>